<dbReference type="Proteomes" id="UP000445696">
    <property type="component" value="Unassembled WGS sequence"/>
</dbReference>
<evidence type="ECO:0000313" key="5">
    <source>
        <dbReference type="EMBL" id="MZR22192.1"/>
    </source>
</evidence>
<evidence type="ECO:0000256" key="4">
    <source>
        <dbReference type="SAM" id="MobiDB-lite"/>
    </source>
</evidence>
<dbReference type="EMBL" id="WTVA01000003">
    <property type="protein sequence ID" value="MZR22192.1"/>
    <property type="molecule type" value="Genomic_DNA"/>
</dbReference>
<dbReference type="InterPro" id="IPR019791">
    <property type="entry name" value="Haem_peroxidase_animal"/>
</dbReference>
<keyword evidence="5" id="KW-0575">Peroxidase</keyword>
<feature type="region of interest" description="Disordered" evidence="4">
    <location>
        <begin position="1"/>
        <end position="72"/>
    </location>
</feature>
<reference evidence="5 6" key="1">
    <citation type="journal article" date="2014" name="Int. J. Syst. Evol. Microbiol.">
        <title>Sneathiella chungangensis sp. nov., isolated from a marine sand, and emended description of the genus Sneathiella.</title>
        <authorList>
            <person name="Siamphan C."/>
            <person name="Kim H."/>
            <person name="Lee J.S."/>
            <person name="Kim W."/>
        </authorList>
    </citation>
    <scope>NUCLEOTIDE SEQUENCE [LARGE SCALE GENOMIC DNA]</scope>
    <source>
        <strain evidence="5 6">KCTC 32476</strain>
    </source>
</reference>
<gene>
    <name evidence="5" type="ORF">GQF03_07610</name>
</gene>
<organism evidence="5 6">
    <name type="scientific">Sneathiella chungangensis</name>
    <dbReference type="NCBI Taxonomy" id="1418234"/>
    <lineage>
        <taxon>Bacteria</taxon>
        <taxon>Pseudomonadati</taxon>
        <taxon>Pseudomonadota</taxon>
        <taxon>Alphaproteobacteria</taxon>
        <taxon>Sneathiellales</taxon>
        <taxon>Sneathiellaceae</taxon>
        <taxon>Sneathiella</taxon>
    </lineage>
</organism>
<dbReference type="PANTHER" id="PTHR11475">
    <property type="entry name" value="OXIDASE/PEROXIDASE"/>
    <property type="match status" value="1"/>
</dbReference>
<protein>
    <submittedName>
        <fullName evidence="5">Peroxidase</fullName>
    </submittedName>
</protein>
<accession>A0A845MEX3</accession>
<keyword evidence="2" id="KW-0964">Secreted</keyword>
<dbReference type="InterPro" id="IPR010255">
    <property type="entry name" value="Haem_peroxidase_sf"/>
</dbReference>
<comment type="subcellular location">
    <subcellularLocation>
        <location evidence="1">Secreted</location>
    </subcellularLocation>
</comment>
<dbReference type="PROSITE" id="PS00330">
    <property type="entry name" value="HEMOLYSIN_CALCIUM"/>
    <property type="match status" value="2"/>
</dbReference>
<dbReference type="RefSeq" id="WP_161338649.1">
    <property type="nucleotide sequence ID" value="NZ_JBHSDG010000005.1"/>
</dbReference>
<evidence type="ECO:0000313" key="6">
    <source>
        <dbReference type="Proteomes" id="UP000445696"/>
    </source>
</evidence>
<dbReference type="PANTHER" id="PTHR11475:SF4">
    <property type="entry name" value="CHORION PEROXIDASE"/>
    <property type="match status" value="1"/>
</dbReference>
<dbReference type="InterPro" id="IPR037120">
    <property type="entry name" value="Haem_peroxidase_sf_animal"/>
</dbReference>
<dbReference type="Gene3D" id="1.10.640.10">
    <property type="entry name" value="Haem peroxidase domain superfamily, animal type"/>
    <property type="match status" value="1"/>
</dbReference>
<dbReference type="AlphaFoldDB" id="A0A845MEX3"/>
<dbReference type="GO" id="GO:0004601">
    <property type="term" value="F:peroxidase activity"/>
    <property type="evidence" value="ECO:0007669"/>
    <property type="project" value="UniProtKB-KW"/>
</dbReference>
<dbReference type="SUPFAM" id="SSF48113">
    <property type="entry name" value="Heme-dependent peroxidases"/>
    <property type="match status" value="1"/>
</dbReference>
<dbReference type="Pfam" id="PF03098">
    <property type="entry name" value="An_peroxidase"/>
    <property type="match status" value="1"/>
</dbReference>
<keyword evidence="5" id="KW-0560">Oxidoreductase</keyword>
<evidence type="ECO:0000256" key="2">
    <source>
        <dbReference type="ARBA" id="ARBA00022525"/>
    </source>
</evidence>
<name>A0A845MEX3_9PROT</name>
<dbReference type="GO" id="GO:0020037">
    <property type="term" value="F:heme binding"/>
    <property type="evidence" value="ECO:0007669"/>
    <property type="project" value="InterPro"/>
</dbReference>
<dbReference type="GO" id="GO:0006979">
    <property type="term" value="P:response to oxidative stress"/>
    <property type="evidence" value="ECO:0007669"/>
    <property type="project" value="InterPro"/>
</dbReference>
<sequence>MRVRNPFLDRRPNSRDRDDRPPRDEDRQRDPANDDSRGENNPRDPRPPRDNDPLDIPARPVDGTGTVEENPDWGAAGQTLLRLGEANFADGISAMSEDLPGAREVSNAVAAQSEDIPNSFGASDLFYVWGQFIDHDIDLTLSGETAASIDIPEDDEWFDPDVDMAFSRADPVEGTGVDTPAQYANGITAFIDGSMVYGSDAETAAAIRTEDGKLLLDELGLATFDENGSILVGDIRGAENAGLYSMQSLFAREHNRWVDELSDKHPDWTADELFDAARVRVEAEIQAITYNEYLPLLVGEDAIPAYSGYDASVNPGIALEFSTAAYRFGHSLVSAAVERLEENGESIEAGALSLRDAFFNPGAVAENGGVEPILRGLADGVSQELDTQIVDDLRNFLFSQDGGVGLDLASFNIQRGRDLGLPSYNDLREAVGLTRAEDFTDVTSDPDLADALASVYDSVEDIDAWVGGLAEDPSGGGMLGELFATIVTDQFIRIRDGDPFWSENSDLSQKEIDALWDTTLADIIERNSDIDSIQDNIMIAYDRIGGDEGDDILEGGEDSDLLLGFDGDDTLIGGGGDDQLEGGRGDDIFVFDHLFGEDLIKDFDDRHDILDLQLLELASLEDVQSAARQDGKDVVIDFGADGILTLEDMHLRDIDSDNILI</sequence>
<keyword evidence="6" id="KW-1185">Reference proteome</keyword>
<dbReference type="OrthoDB" id="9765610at2"/>
<evidence type="ECO:0000256" key="3">
    <source>
        <dbReference type="ARBA" id="ARBA00023180"/>
    </source>
</evidence>
<dbReference type="InterPro" id="IPR018511">
    <property type="entry name" value="Hemolysin-typ_Ca-bd_CS"/>
</dbReference>
<dbReference type="InterPro" id="IPR011049">
    <property type="entry name" value="Serralysin-like_metalloprot_C"/>
</dbReference>
<evidence type="ECO:0000256" key="1">
    <source>
        <dbReference type="ARBA" id="ARBA00004613"/>
    </source>
</evidence>
<dbReference type="GO" id="GO:0005509">
    <property type="term" value="F:calcium ion binding"/>
    <property type="evidence" value="ECO:0007669"/>
    <property type="project" value="InterPro"/>
</dbReference>
<dbReference type="PRINTS" id="PR00457">
    <property type="entry name" value="ANPEROXIDASE"/>
</dbReference>
<comment type="caution">
    <text evidence="5">The sequence shown here is derived from an EMBL/GenBank/DDBJ whole genome shotgun (WGS) entry which is preliminary data.</text>
</comment>
<dbReference type="SUPFAM" id="SSF51120">
    <property type="entry name" value="beta-Roll"/>
    <property type="match status" value="1"/>
</dbReference>
<keyword evidence="3" id="KW-0325">Glycoprotein</keyword>
<dbReference type="PRINTS" id="PR00313">
    <property type="entry name" value="CABNDNGRPT"/>
</dbReference>
<proteinExistence type="predicted"/>
<dbReference type="Pfam" id="PF00353">
    <property type="entry name" value="HemolysinCabind"/>
    <property type="match status" value="2"/>
</dbReference>
<dbReference type="InterPro" id="IPR001343">
    <property type="entry name" value="Hemolysn_Ca-bd"/>
</dbReference>
<dbReference type="GO" id="GO:0005576">
    <property type="term" value="C:extracellular region"/>
    <property type="evidence" value="ECO:0007669"/>
    <property type="project" value="UniProtKB-SubCell"/>
</dbReference>
<feature type="compositionally biased region" description="Basic and acidic residues" evidence="4">
    <location>
        <begin position="7"/>
        <end position="52"/>
    </location>
</feature>
<dbReference type="PROSITE" id="PS50292">
    <property type="entry name" value="PEROXIDASE_3"/>
    <property type="match status" value="1"/>
</dbReference>
<dbReference type="CDD" id="cd09822">
    <property type="entry name" value="peroxinectin_like_bacterial"/>
    <property type="match status" value="1"/>
</dbReference>